<dbReference type="AlphaFoldDB" id="A0A1I5C3U3"/>
<feature type="transmembrane region" description="Helical" evidence="1">
    <location>
        <begin position="109"/>
        <end position="127"/>
    </location>
</feature>
<proteinExistence type="predicted"/>
<keyword evidence="1" id="KW-1133">Transmembrane helix</keyword>
<protein>
    <submittedName>
        <fullName evidence="2">Uncharacterized membrane protein</fullName>
    </submittedName>
</protein>
<feature type="transmembrane region" description="Helical" evidence="1">
    <location>
        <begin position="68"/>
        <end position="89"/>
    </location>
</feature>
<feature type="transmembrane region" description="Helical" evidence="1">
    <location>
        <begin position="133"/>
        <end position="156"/>
    </location>
</feature>
<gene>
    <name evidence="2" type="ORF">SAMN05660284_02320</name>
</gene>
<evidence type="ECO:0000256" key="1">
    <source>
        <dbReference type="SAM" id="Phobius"/>
    </source>
</evidence>
<sequence>MAGIGFELRKLLRKESYLGLLQAYAYAGVISSGPWILSIIGVQLIGLFSLSVVVPQANVQQFQVSVTYLLAFSLILTGPLQLAFTRYIADRLFEDKDDLIVPNFMGAQFLTALVAGTLGGGLCLTLFQELELAYRLLMLVCFVLLCLIWVAAIFLSGLKQYSAIVWIFAIGYGTTVCASLSWRPWGLNGLLSGFMLGHFLMLCGLWFLVLRHYPIRAFVDFDFLRRGRMFGALIGTGLMYNLAIWLDKLLFWYTDETSQQVIGPLRASAIYDLPIFLAYLSIIPGMAVFLVRIETDFVEYYEKFYDSVRDGGSLEQIESHRNEMVFAIRQGLGEIMKIQGITILVVFMLGRTLLEWLGISPLYQQLLYIDLIAASLQVLFLAILNVFFYLDKRRLVLLLTGLFAASNGIFTAISIAAGPSWYGYGFALSLLMVVCVGMNMLSEKLEKLEYETFMLQ</sequence>
<feature type="transmembrane region" description="Helical" evidence="1">
    <location>
        <begin position="365"/>
        <end position="388"/>
    </location>
</feature>
<dbReference type="Pfam" id="PF16933">
    <property type="entry name" value="PelG"/>
    <property type="match status" value="1"/>
</dbReference>
<organism evidence="2 3">
    <name type="scientific">Formivibrio citricus</name>
    <dbReference type="NCBI Taxonomy" id="83765"/>
    <lineage>
        <taxon>Bacteria</taxon>
        <taxon>Pseudomonadati</taxon>
        <taxon>Pseudomonadota</taxon>
        <taxon>Betaproteobacteria</taxon>
        <taxon>Neisseriales</taxon>
        <taxon>Chitinibacteraceae</taxon>
        <taxon>Formivibrio</taxon>
    </lineage>
</organism>
<feature type="transmembrane region" description="Helical" evidence="1">
    <location>
        <begin position="395"/>
        <end position="415"/>
    </location>
</feature>
<feature type="transmembrane region" description="Helical" evidence="1">
    <location>
        <begin position="163"/>
        <end position="182"/>
    </location>
</feature>
<evidence type="ECO:0000313" key="3">
    <source>
        <dbReference type="Proteomes" id="UP000242869"/>
    </source>
</evidence>
<keyword evidence="1" id="KW-0812">Transmembrane</keyword>
<feature type="transmembrane region" description="Helical" evidence="1">
    <location>
        <begin position="188"/>
        <end position="209"/>
    </location>
</feature>
<feature type="transmembrane region" description="Helical" evidence="1">
    <location>
        <begin position="21"/>
        <end position="48"/>
    </location>
</feature>
<feature type="transmembrane region" description="Helical" evidence="1">
    <location>
        <begin position="338"/>
        <end position="359"/>
    </location>
</feature>
<dbReference type="InterPro" id="IPR031617">
    <property type="entry name" value="PelG"/>
</dbReference>
<dbReference type="STRING" id="83765.SAMN05660284_02320"/>
<dbReference type="RefSeq" id="WP_091196582.1">
    <property type="nucleotide sequence ID" value="NZ_FOVE01000018.1"/>
</dbReference>
<keyword evidence="1" id="KW-0472">Membrane</keyword>
<dbReference type="Proteomes" id="UP000242869">
    <property type="component" value="Unassembled WGS sequence"/>
</dbReference>
<accession>A0A1I5C3U3</accession>
<dbReference type="OrthoDB" id="37830at2"/>
<reference evidence="3" key="1">
    <citation type="submission" date="2016-10" db="EMBL/GenBank/DDBJ databases">
        <authorList>
            <person name="Varghese N."/>
            <person name="Submissions S."/>
        </authorList>
    </citation>
    <scope>NUCLEOTIDE SEQUENCE [LARGE SCALE GENOMIC DNA]</scope>
    <source>
        <strain evidence="3">DSM 6150</strain>
    </source>
</reference>
<evidence type="ECO:0000313" key="2">
    <source>
        <dbReference type="EMBL" id="SFN81472.1"/>
    </source>
</evidence>
<feature type="transmembrane region" description="Helical" evidence="1">
    <location>
        <begin position="230"/>
        <end position="253"/>
    </location>
</feature>
<keyword evidence="3" id="KW-1185">Reference proteome</keyword>
<dbReference type="EMBL" id="FOVE01000018">
    <property type="protein sequence ID" value="SFN81472.1"/>
    <property type="molecule type" value="Genomic_DNA"/>
</dbReference>
<feature type="transmembrane region" description="Helical" evidence="1">
    <location>
        <begin position="421"/>
        <end position="441"/>
    </location>
</feature>
<name>A0A1I5C3U3_9NEIS</name>
<feature type="transmembrane region" description="Helical" evidence="1">
    <location>
        <begin position="273"/>
        <end position="293"/>
    </location>
</feature>